<dbReference type="EMBL" id="CAFBOL010000029">
    <property type="protein sequence ID" value="CAB4988539.1"/>
    <property type="molecule type" value="Genomic_DNA"/>
</dbReference>
<evidence type="ECO:0000313" key="7">
    <source>
        <dbReference type="EMBL" id="CAB4365237.1"/>
    </source>
</evidence>
<dbReference type="InterPro" id="IPR007341">
    <property type="entry name" value="Transgly_assoc"/>
</dbReference>
<evidence type="ECO:0000256" key="6">
    <source>
        <dbReference type="SAM" id="Phobius"/>
    </source>
</evidence>
<dbReference type="EMBL" id="CAESGF010000026">
    <property type="protein sequence ID" value="CAB4365237.1"/>
    <property type="molecule type" value="Genomic_DNA"/>
</dbReference>
<proteinExistence type="predicted"/>
<evidence type="ECO:0000256" key="5">
    <source>
        <dbReference type="ARBA" id="ARBA00023136"/>
    </source>
</evidence>
<gene>
    <name evidence="8" type="ORF">UFOPK2656_00144</name>
    <name evidence="9" type="ORF">UFOPK3099_00708</name>
    <name evidence="10" type="ORF">UFOPK3267_02193</name>
    <name evidence="11" type="ORF">UFOPK3651_03372</name>
    <name evidence="12" type="ORF">UFOPK3931_01326</name>
    <name evidence="7" type="ORF">UFOPK4189_02985</name>
</gene>
<evidence type="ECO:0000256" key="3">
    <source>
        <dbReference type="ARBA" id="ARBA00022692"/>
    </source>
</evidence>
<evidence type="ECO:0000313" key="10">
    <source>
        <dbReference type="EMBL" id="CAB4852632.1"/>
    </source>
</evidence>
<dbReference type="Pfam" id="PF04226">
    <property type="entry name" value="Transgly_assoc"/>
    <property type="match status" value="1"/>
</dbReference>
<dbReference type="EMBL" id="CAEZYF010000001">
    <property type="protein sequence ID" value="CAB4702501.1"/>
    <property type="molecule type" value="Genomic_DNA"/>
</dbReference>
<feature type="transmembrane region" description="Helical" evidence="6">
    <location>
        <begin position="6"/>
        <end position="21"/>
    </location>
</feature>
<evidence type="ECO:0000313" key="9">
    <source>
        <dbReference type="EMBL" id="CAB4810545.1"/>
    </source>
</evidence>
<comment type="subcellular location">
    <subcellularLocation>
        <location evidence="1">Cell membrane</location>
        <topology evidence="1">Multi-pass membrane protein</topology>
    </subcellularLocation>
</comment>
<keyword evidence="2" id="KW-1003">Cell membrane</keyword>
<dbReference type="GO" id="GO:0005886">
    <property type="term" value="C:plasma membrane"/>
    <property type="evidence" value="ECO:0007669"/>
    <property type="project" value="UniProtKB-SubCell"/>
</dbReference>
<keyword evidence="5 6" id="KW-0472">Membrane</keyword>
<organism evidence="12">
    <name type="scientific">freshwater metagenome</name>
    <dbReference type="NCBI Taxonomy" id="449393"/>
    <lineage>
        <taxon>unclassified sequences</taxon>
        <taxon>metagenomes</taxon>
        <taxon>ecological metagenomes</taxon>
    </lineage>
</organism>
<keyword evidence="4 6" id="KW-1133">Transmembrane helix</keyword>
<evidence type="ECO:0000256" key="1">
    <source>
        <dbReference type="ARBA" id="ARBA00004651"/>
    </source>
</evidence>
<protein>
    <submittedName>
        <fullName evidence="12">Unannotated protein</fullName>
    </submittedName>
</protein>
<evidence type="ECO:0000313" key="12">
    <source>
        <dbReference type="EMBL" id="CAB4988539.1"/>
    </source>
</evidence>
<keyword evidence="3 6" id="KW-0812">Transmembrane</keyword>
<evidence type="ECO:0000256" key="2">
    <source>
        <dbReference type="ARBA" id="ARBA00022475"/>
    </source>
</evidence>
<feature type="transmembrane region" description="Helical" evidence="6">
    <location>
        <begin position="28"/>
        <end position="49"/>
    </location>
</feature>
<evidence type="ECO:0000256" key="4">
    <source>
        <dbReference type="ARBA" id="ARBA00022989"/>
    </source>
</evidence>
<evidence type="ECO:0000313" key="11">
    <source>
        <dbReference type="EMBL" id="CAB4958850.1"/>
    </source>
</evidence>
<dbReference type="EMBL" id="CAFBIY010000143">
    <property type="protein sequence ID" value="CAB4852632.1"/>
    <property type="molecule type" value="Genomic_DNA"/>
</dbReference>
<dbReference type="PANTHER" id="PTHR33884:SF3">
    <property type="entry name" value="UPF0410 PROTEIN YMGE"/>
    <property type="match status" value="1"/>
</dbReference>
<name>A0A6J7NDG8_9ZZZZ</name>
<evidence type="ECO:0000313" key="8">
    <source>
        <dbReference type="EMBL" id="CAB4702501.1"/>
    </source>
</evidence>
<dbReference type="EMBL" id="CAFBMT010000040">
    <property type="protein sequence ID" value="CAB4958850.1"/>
    <property type="molecule type" value="Genomic_DNA"/>
</dbReference>
<accession>A0A6J7NDG8</accession>
<reference evidence="12" key="1">
    <citation type="submission" date="2020-05" db="EMBL/GenBank/DDBJ databases">
        <authorList>
            <person name="Chiriac C."/>
            <person name="Salcher M."/>
            <person name="Ghai R."/>
            <person name="Kavagutti S V."/>
        </authorList>
    </citation>
    <scope>NUCLEOTIDE SEQUENCE</scope>
</reference>
<dbReference type="AlphaFoldDB" id="A0A6J7NDG8"/>
<sequence length="90" mass="9254">MGILSWIVVGLLAGLLARWIVGDDRSGCLYTVSVGVVGALIGGALMHASGKKGINEFDLRAILVAAAGAVLLLLLLQAIGGRGHARGRRH</sequence>
<dbReference type="EMBL" id="CAFAAV010000038">
    <property type="protein sequence ID" value="CAB4810545.1"/>
    <property type="molecule type" value="Genomic_DNA"/>
</dbReference>
<feature type="transmembrane region" description="Helical" evidence="6">
    <location>
        <begin position="61"/>
        <end position="80"/>
    </location>
</feature>
<dbReference type="PANTHER" id="PTHR33884">
    <property type="entry name" value="UPF0410 PROTEIN YMGE"/>
    <property type="match status" value="1"/>
</dbReference>